<reference evidence="1" key="1">
    <citation type="submission" date="2021-01" db="EMBL/GenBank/DDBJ databases">
        <title>Whole genome shotgun sequence of Rugosimonospora africana NBRC 104875.</title>
        <authorList>
            <person name="Komaki H."/>
            <person name="Tamura T."/>
        </authorList>
    </citation>
    <scope>NUCLEOTIDE SEQUENCE</scope>
    <source>
        <strain evidence="1">NBRC 104875</strain>
    </source>
</reference>
<name>A0A8J3VRH8_9ACTN</name>
<dbReference type="AlphaFoldDB" id="A0A8J3VRH8"/>
<dbReference type="EMBL" id="BONZ01000039">
    <property type="protein sequence ID" value="GIH16149.1"/>
    <property type="molecule type" value="Genomic_DNA"/>
</dbReference>
<organism evidence="1 2">
    <name type="scientific">Rugosimonospora africana</name>
    <dbReference type="NCBI Taxonomy" id="556532"/>
    <lineage>
        <taxon>Bacteria</taxon>
        <taxon>Bacillati</taxon>
        <taxon>Actinomycetota</taxon>
        <taxon>Actinomycetes</taxon>
        <taxon>Micromonosporales</taxon>
        <taxon>Micromonosporaceae</taxon>
        <taxon>Rugosimonospora</taxon>
    </lineage>
</organism>
<proteinExistence type="predicted"/>
<sequence length="224" mass="23563">MIDGYAFVELVATGDADTGTRPVPVTVWHVAEADHTAPTGEAEDGGRFDTVLAGMIVASYARPRGTIVTLGHDPALAGAAGAYGCDYRTVTTPADLAGLDHVAGQITLVVLPWPPNQDRQIELDALRDMFAACRALLARDGVTCVALTTNPARDGYDQHASALISAAGDSGLELIRHILAVTEPVTGPHGHLRLAPTAQVSLVDRLQLHIRKHVLLFVIGGDRG</sequence>
<evidence type="ECO:0000313" key="1">
    <source>
        <dbReference type="EMBL" id="GIH16149.1"/>
    </source>
</evidence>
<accession>A0A8J3VRH8</accession>
<gene>
    <name evidence="1" type="ORF">Raf01_43210</name>
</gene>
<evidence type="ECO:0000313" key="2">
    <source>
        <dbReference type="Proteomes" id="UP000642748"/>
    </source>
</evidence>
<dbReference type="Proteomes" id="UP000642748">
    <property type="component" value="Unassembled WGS sequence"/>
</dbReference>
<keyword evidence="2" id="KW-1185">Reference proteome</keyword>
<comment type="caution">
    <text evidence="1">The sequence shown here is derived from an EMBL/GenBank/DDBJ whole genome shotgun (WGS) entry which is preliminary data.</text>
</comment>
<protein>
    <submittedName>
        <fullName evidence="1">Uncharacterized protein</fullName>
    </submittedName>
</protein>